<feature type="binding site" description="axial binding residue" evidence="11">
    <location>
        <position position="343"/>
    </location>
    <ligand>
        <name>heme</name>
        <dbReference type="ChEBI" id="CHEBI:30413"/>
    </ligand>
    <ligandPart>
        <name>Fe</name>
        <dbReference type="ChEBI" id="CHEBI:18248"/>
    </ligandPart>
</feature>
<evidence type="ECO:0000256" key="11">
    <source>
        <dbReference type="PIRSR" id="PIRSR602401-1"/>
    </source>
</evidence>
<accession>A0AAV9EGW7</accession>
<evidence type="ECO:0000256" key="5">
    <source>
        <dbReference type="ARBA" id="ARBA00022723"/>
    </source>
</evidence>
<evidence type="ECO:0000313" key="14">
    <source>
        <dbReference type="EMBL" id="KAK1312477.1"/>
    </source>
</evidence>
<proteinExistence type="inferred from homology"/>
<keyword evidence="15" id="KW-1185">Reference proteome</keyword>
<keyword evidence="5 11" id="KW-0479">Metal-binding</keyword>
<dbReference type="PANTHER" id="PTHR24282:SF36">
    <property type="entry name" value="CYTOCHROME P450 714A1-RELATED"/>
    <property type="match status" value="1"/>
</dbReference>
<evidence type="ECO:0000256" key="13">
    <source>
        <dbReference type="SAM" id="MobiDB-lite"/>
    </source>
</evidence>
<dbReference type="PRINTS" id="PR00463">
    <property type="entry name" value="EP450I"/>
</dbReference>
<dbReference type="Proteomes" id="UP001180020">
    <property type="component" value="Unassembled WGS sequence"/>
</dbReference>
<dbReference type="InterPro" id="IPR001128">
    <property type="entry name" value="Cyt_P450"/>
</dbReference>
<dbReference type="GO" id="GO:0016020">
    <property type="term" value="C:membrane"/>
    <property type="evidence" value="ECO:0007669"/>
    <property type="project" value="UniProtKB-SubCell"/>
</dbReference>
<name>A0AAV9EGW7_ACOCL</name>
<evidence type="ECO:0000256" key="7">
    <source>
        <dbReference type="ARBA" id="ARBA00023002"/>
    </source>
</evidence>
<dbReference type="InterPro" id="IPR002401">
    <property type="entry name" value="Cyt_P450_E_grp-I"/>
</dbReference>
<evidence type="ECO:0000256" key="12">
    <source>
        <dbReference type="RuleBase" id="RU000461"/>
    </source>
</evidence>
<dbReference type="GO" id="GO:0005506">
    <property type="term" value="F:iron ion binding"/>
    <property type="evidence" value="ECO:0007669"/>
    <property type="project" value="InterPro"/>
</dbReference>
<evidence type="ECO:0000256" key="6">
    <source>
        <dbReference type="ARBA" id="ARBA00022989"/>
    </source>
</evidence>
<dbReference type="PRINTS" id="PR00385">
    <property type="entry name" value="P450"/>
</dbReference>
<gene>
    <name evidence="14" type="ORF">QJS10_CPA07g01367</name>
</gene>
<dbReference type="InterPro" id="IPR050665">
    <property type="entry name" value="Cytochrome_P450_Monooxygen"/>
</dbReference>
<keyword evidence="10" id="KW-0472">Membrane</keyword>
<dbReference type="GO" id="GO:0016705">
    <property type="term" value="F:oxidoreductase activity, acting on paired donors, with incorporation or reduction of molecular oxygen"/>
    <property type="evidence" value="ECO:0007669"/>
    <property type="project" value="InterPro"/>
</dbReference>
<comment type="caution">
    <text evidence="14">The sequence shown here is derived from an EMBL/GenBank/DDBJ whole genome shotgun (WGS) entry which is preliminary data.</text>
</comment>
<dbReference type="AlphaFoldDB" id="A0AAV9EGW7"/>
<dbReference type="InterPro" id="IPR017972">
    <property type="entry name" value="Cyt_P450_CS"/>
</dbReference>
<keyword evidence="7 12" id="KW-0560">Oxidoreductase</keyword>
<dbReference type="Gene3D" id="1.10.630.10">
    <property type="entry name" value="Cytochrome P450"/>
    <property type="match status" value="1"/>
</dbReference>
<comment type="similarity">
    <text evidence="2 12">Belongs to the cytochrome P450 family.</text>
</comment>
<comment type="cofactor">
    <cofactor evidence="11">
        <name>heme</name>
        <dbReference type="ChEBI" id="CHEBI:30413"/>
    </cofactor>
</comment>
<feature type="region of interest" description="Disordered" evidence="13">
    <location>
        <begin position="22"/>
        <end position="46"/>
    </location>
</feature>
<dbReference type="SUPFAM" id="SSF48264">
    <property type="entry name" value="Cytochrome P450"/>
    <property type="match status" value="1"/>
</dbReference>
<dbReference type="GO" id="GO:0006629">
    <property type="term" value="P:lipid metabolic process"/>
    <property type="evidence" value="ECO:0007669"/>
    <property type="project" value="UniProtKB-ARBA"/>
</dbReference>
<dbReference type="EMBL" id="JAUJYO010000007">
    <property type="protein sequence ID" value="KAK1312477.1"/>
    <property type="molecule type" value="Genomic_DNA"/>
</dbReference>
<evidence type="ECO:0000256" key="1">
    <source>
        <dbReference type="ARBA" id="ARBA00004370"/>
    </source>
</evidence>
<dbReference type="InterPro" id="IPR036396">
    <property type="entry name" value="Cyt_P450_sf"/>
</dbReference>
<evidence type="ECO:0000256" key="9">
    <source>
        <dbReference type="ARBA" id="ARBA00023033"/>
    </source>
</evidence>
<keyword evidence="3 11" id="KW-0349">Heme</keyword>
<organism evidence="14 15">
    <name type="scientific">Acorus calamus</name>
    <name type="common">Sweet flag</name>
    <dbReference type="NCBI Taxonomy" id="4465"/>
    <lineage>
        <taxon>Eukaryota</taxon>
        <taxon>Viridiplantae</taxon>
        <taxon>Streptophyta</taxon>
        <taxon>Embryophyta</taxon>
        <taxon>Tracheophyta</taxon>
        <taxon>Spermatophyta</taxon>
        <taxon>Magnoliopsida</taxon>
        <taxon>Liliopsida</taxon>
        <taxon>Acoraceae</taxon>
        <taxon>Acorus</taxon>
    </lineage>
</organism>
<dbReference type="PANTHER" id="PTHR24282">
    <property type="entry name" value="CYTOCHROME P450 FAMILY MEMBER"/>
    <property type="match status" value="1"/>
</dbReference>
<comment type="subcellular location">
    <subcellularLocation>
        <location evidence="1">Membrane</location>
    </subcellularLocation>
</comment>
<sequence>MVGVLRCHRWLSVRKTSLLKPNGGGFKGVHDAGRLSRASSRSRSRAHGISREIGCGRLCIRPLGGNMPTCSQVGRSFEGPSVNAVPSTKRTSTYHREVDSPFLHTEPGRRCSTPNKVGCRSVGRSSGWWSRFLPTKKNRETWRLEKEVRWSVLSMVRERRGSSSSSSSSSDLLQSLLLSADVNYGSPSETDRFLVDNCKNIYFAGHETTAVTATWAMMLLASHPDWQAKARAEVIRVCGDRPSDHHHMLRKMKTLTMVIQETMRLYSPSAFVAREALRDLKLGELRLPKGVNILIPISTMHFDKDIWGPDADAFDPARFARGVSGACRLPHAYMPFGTGTRTCLGQNLAMVELKVVLSTVLSRFNFSLSPSYRHSPAFRLTVETEFGLPLTMTRV</sequence>
<protein>
    <recommendedName>
        <fullName evidence="16">Cytochrome P450</fullName>
    </recommendedName>
</protein>
<keyword evidence="8 11" id="KW-0408">Iron</keyword>
<dbReference type="GO" id="GO:0020037">
    <property type="term" value="F:heme binding"/>
    <property type="evidence" value="ECO:0007669"/>
    <property type="project" value="InterPro"/>
</dbReference>
<keyword evidence="4" id="KW-0812">Transmembrane</keyword>
<dbReference type="Pfam" id="PF00067">
    <property type="entry name" value="p450"/>
    <property type="match status" value="1"/>
</dbReference>
<evidence type="ECO:0008006" key="16">
    <source>
        <dbReference type="Google" id="ProtNLM"/>
    </source>
</evidence>
<keyword evidence="9 12" id="KW-0503">Monooxygenase</keyword>
<keyword evidence="6" id="KW-1133">Transmembrane helix</keyword>
<dbReference type="PROSITE" id="PS00086">
    <property type="entry name" value="CYTOCHROME_P450"/>
    <property type="match status" value="1"/>
</dbReference>
<evidence type="ECO:0000256" key="8">
    <source>
        <dbReference type="ARBA" id="ARBA00023004"/>
    </source>
</evidence>
<evidence type="ECO:0000256" key="3">
    <source>
        <dbReference type="ARBA" id="ARBA00022617"/>
    </source>
</evidence>
<evidence type="ECO:0000313" key="15">
    <source>
        <dbReference type="Proteomes" id="UP001180020"/>
    </source>
</evidence>
<dbReference type="GO" id="GO:0004497">
    <property type="term" value="F:monooxygenase activity"/>
    <property type="evidence" value="ECO:0007669"/>
    <property type="project" value="UniProtKB-KW"/>
</dbReference>
<evidence type="ECO:0000256" key="4">
    <source>
        <dbReference type="ARBA" id="ARBA00022692"/>
    </source>
</evidence>
<evidence type="ECO:0000256" key="10">
    <source>
        <dbReference type="ARBA" id="ARBA00023136"/>
    </source>
</evidence>
<reference evidence="14" key="1">
    <citation type="journal article" date="2023" name="Nat. Commun.">
        <title>Diploid and tetraploid genomes of Acorus and the evolution of monocots.</title>
        <authorList>
            <person name="Ma L."/>
            <person name="Liu K.W."/>
            <person name="Li Z."/>
            <person name="Hsiao Y.Y."/>
            <person name="Qi Y."/>
            <person name="Fu T."/>
            <person name="Tang G.D."/>
            <person name="Zhang D."/>
            <person name="Sun W.H."/>
            <person name="Liu D.K."/>
            <person name="Li Y."/>
            <person name="Chen G.Z."/>
            <person name="Liu X.D."/>
            <person name="Liao X.Y."/>
            <person name="Jiang Y.T."/>
            <person name="Yu X."/>
            <person name="Hao Y."/>
            <person name="Huang J."/>
            <person name="Zhao X.W."/>
            <person name="Ke S."/>
            <person name="Chen Y.Y."/>
            <person name="Wu W.L."/>
            <person name="Hsu J.L."/>
            <person name="Lin Y.F."/>
            <person name="Huang M.D."/>
            <person name="Li C.Y."/>
            <person name="Huang L."/>
            <person name="Wang Z.W."/>
            <person name="Zhao X."/>
            <person name="Zhong W.Y."/>
            <person name="Peng D.H."/>
            <person name="Ahmad S."/>
            <person name="Lan S."/>
            <person name="Zhang J.S."/>
            <person name="Tsai W.C."/>
            <person name="Van de Peer Y."/>
            <person name="Liu Z.J."/>
        </authorList>
    </citation>
    <scope>NUCLEOTIDE SEQUENCE</scope>
    <source>
        <strain evidence="14">CP</strain>
    </source>
</reference>
<reference evidence="14" key="2">
    <citation type="submission" date="2023-06" db="EMBL/GenBank/DDBJ databases">
        <authorList>
            <person name="Ma L."/>
            <person name="Liu K.-W."/>
            <person name="Li Z."/>
            <person name="Hsiao Y.-Y."/>
            <person name="Qi Y."/>
            <person name="Fu T."/>
            <person name="Tang G."/>
            <person name="Zhang D."/>
            <person name="Sun W.-H."/>
            <person name="Liu D.-K."/>
            <person name="Li Y."/>
            <person name="Chen G.-Z."/>
            <person name="Liu X.-D."/>
            <person name="Liao X.-Y."/>
            <person name="Jiang Y.-T."/>
            <person name="Yu X."/>
            <person name="Hao Y."/>
            <person name="Huang J."/>
            <person name="Zhao X.-W."/>
            <person name="Ke S."/>
            <person name="Chen Y.-Y."/>
            <person name="Wu W.-L."/>
            <person name="Hsu J.-L."/>
            <person name="Lin Y.-F."/>
            <person name="Huang M.-D."/>
            <person name="Li C.-Y."/>
            <person name="Huang L."/>
            <person name="Wang Z.-W."/>
            <person name="Zhao X."/>
            <person name="Zhong W.-Y."/>
            <person name="Peng D.-H."/>
            <person name="Ahmad S."/>
            <person name="Lan S."/>
            <person name="Zhang J.-S."/>
            <person name="Tsai W.-C."/>
            <person name="Van De Peer Y."/>
            <person name="Liu Z.-J."/>
        </authorList>
    </citation>
    <scope>NUCLEOTIDE SEQUENCE</scope>
    <source>
        <strain evidence="14">CP</strain>
        <tissue evidence="14">Leaves</tissue>
    </source>
</reference>
<evidence type="ECO:0000256" key="2">
    <source>
        <dbReference type="ARBA" id="ARBA00010617"/>
    </source>
</evidence>